<reference evidence="1 2" key="1">
    <citation type="journal article" date="2019" name="Int. J. Syst. Evol. Microbiol.">
        <title>The Global Catalogue of Microorganisms (GCM) 10K type strain sequencing project: providing services to taxonomists for standard genome sequencing and annotation.</title>
        <authorList>
            <consortium name="The Broad Institute Genomics Platform"/>
            <consortium name="The Broad Institute Genome Sequencing Center for Infectious Disease"/>
            <person name="Wu L."/>
            <person name="Ma J."/>
        </authorList>
    </citation>
    <scope>NUCLEOTIDE SEQUENCE [LARGE SCALE GENOMIC DNA]</scope>
    <source>
        <strain evidence="1 2">JCM 13250</strain>
    </source>
</reference>
<keyword evidence="2" id="KW-1185">Reference proteome</keyword>
<accession>A0ABN2MDN4</accession>
<dbReference type="Proteomes" id="UP001500218">
    <property type="component" value="Unassembled WGS sequence"/>
</dbReference>
<dbReference type="RefSeq" id="WP_344135939.1">
    <property type="nucleotide sequence ID" value="NZ_BAAALT010000166.1"/>
</dbReference>
<evidence type="ECO:0000313" key="1">
    <source>
        <dbReference type="EMBL" id="GAA1819931.1"/>
    </source>
</evidence>
<evidence type="ECO:0000313" key="2">
    <source>
        <dbReference type="Proteomes" id="UP001500218"/>
    </source>
</evidence>
<sequence>MTDTEALHRRYGRLLWAYPAWHRRELGPGLLTTMLDAAAPGQGRPTGADVVDLVLGGLRCRLGLPRGPKARSRCCRCCPRSGCPGCCSIPSRSAWSPRSCPAA</sequence>
<name>A0ABN2MDN4_9ACTN</name>
<protein>
    <submittedName>
        <fullName evidence="1">Uncharacterized protein</fullName>
    </submittedName>
</protein>
<proteinExistence type="predicted"/>
<gene>
    <name evidence="1" type="ORF">GCM10009682_45540</name>
</gene>
<comment type="caution">
    <text evidence="1">The sequence shown here is derived from an EMBL/GenBank/DDBJ whole genome shotgun (WGS) entry which is preliminary data.</text>
</comment>
<organism evidence="1 2">
    <name type="scientific">Luedemannella flava</name>
    <dbReference type="NCBI Taxonomy" id="349316"/>
    <lineage>
        <taxon>Bacteria</taxon>
        <taxon>Bacillati</taxon>
        <taxon>Actinomycetota</taxon>
        <taxon>Actinomycetes</taxon>
        <taxon>Micromonosporales</taxon>
        <taxon>Micromonosporaceae</taxon>
        <taxon>Luedemannella</taxon>
    </lineage>
</organism>
<dbReference type="EMBL" id="BAAALT010000166">
    <property type="protein sequence ID" value="GAA1819931.1"/>
    <property type="molecule type" value="Genomic_DNA"/>
</dbReference>